<proteinExistence type="predicted"/>
<gene>
    <name evidence="1" type="ORF">SDC9_192286</name>
</gene>
<reference evidence="1" key="1">
    <citation type="submission" date="2019-08" db="EMBL/GenBank/DDBJ databases">
        <authorList>
            <person name="Kucharzyk K."/>
            <person name="Murdoch R.W."/>
            <person name="Higgins S."/>
            <person name="Loffler F."/>
        </authorList>
    </citation>
    <scope>NUCLEOTIDE SEQUENCE</scope>
</reference>
<dbReference type="AlphaFoldDB" id="A0A645I0A5"/>
<dbReference type="EMBL" id="VSSQ01104057">
    <property type="protein sequence ID" value="MPN44721.1"/>
    <property type="molecule type" value="Genomic_DNA"/>
</dbReference>
<sequence length="83" mass="9626">MLLSEVEIRLAEGFSLQPGIHVALKCQNGLARIVRREVRLPVMETRGIQIRQFVANSHQLANLRRRELARHMDKLLRVIQQFG</sequence>
<comment type="caution">
    <text evidence="1">The sequence shown here is derived from an EMBL/GenBank/DDBJ whole genome shotgun (WGS) entry which is preliminary data.</text>
</comment>
<protein>
    <submittedName>
        <fullName evidence="1">Uncharacterized protein</fullName>
    </submittedName>
</protein>
<evidence type="ECO:0000313" key="1">
    <source>
        <dbReference type="EMBL" id="MPN44721.1"/>
    </source>
</evidence>
<accession>A0A645I0A5</accession>
<organism evidence="1">
    <name type="scientific">bioreactor metagenome</name>
    <dbReference type="NCBI Taxonomy" id="1076179"/>
    <lineage>
        <taxon>unclassified sequences</taxon>
        <taxon>metagenomes</taxon>
        <taxon>ecological metagenomes</taxon>
    </lineage>
</organism>
<name>A0A645I0A5_9ZZZZ</name>